<evidence type="ECO:0000313" key="2">
    <source>
        <dbReference type="Proteomes" id="UP000078559"/>
    </source>
</evidence>
<proteinExistence type="predicted"/>
<sequence length="242" mass="26771">MFPEEVLIKQKLPVHDRRRGPEDGQDCVREDGRFPQVLRPVRILSYEVLRSSGFYRHGRPNTRHGHPASAMPDQSLPLEVHGQALGQHTHAHLSHGVGRLAPEEAAVYWRADDYDSASAPALLQMGQRGLNSAVEAFRVDALHQLEALHGCQRWRETACVPFEWKGGGRSVKNLNGLLDQLLDAGKVPDVYSNGSRFLAGFLDLPLHGIDGGLRRIRIWRKVVDEGKGVAGGFGGHNDYGSL</sequence>
<dbReference type="EMBL" id="CM003098">
    <property type="protein sequence ID" value="KUI65105.1"/>
    <property type="molecule type" value="Genomic_DNA"/>
</dbReference>
<evidence type="ECO:0000313" key="1">
    <source>
        <dbReference type="EMBL" id="KUI65105.1"/>
    </source>
</evidence>
<protein>
    <submittedName>
        <fullName evidence="1">Uncharacterized protein</fullName>
    </submittedName>
</protein>
<dbReference type="AlphaFoldDB" id="A0A194VMP5"/>
<reference evidence="1" key="1">
    <citation type="submission" date="2014-12" db="EMBL/GenBank/DDBJ databases">
        <title>Genome Sequence of Valsa Canker Pathogens Uncovers a Specific Adaption of Colonization on Woody Bark.</title>
        <authorList>
            <person name="Yin Z."/>
            <person name="Liu H."/>
            <person name="Gao X."/>
            <person name="Li Z."/>
            <person name="Song N."/>
            <person name="Ke X."/>
            <person name="Dai Q."/>
            <person name="Wu Y."/>
            <person name="Sun Y."/>
            <person name="Xu J.-R."/>
            <person name="Kang Z.K."/>
            <person name="Wang L."/>
            <person name="Huang L."/>
        </authorList>
    </citation>
    <scope>NUCLEOTIDE SEQUENCE [LARGE SCALE GENOMIC DNA]</scope>
    <source>
        <strain evidence="1">03-8</strain>
    </source>
</reference>
<keyword evidence="2" id="KW-1185">Reference proteome</keyword>
<dbReference type="Proteomes" id="UP000078559">
    <property type="component" value="Chromosome 1"/>
</dbReference>
<name>A0A194VMP5_CYTMA</name>
<gene>
    <name evidence="1" type="ORF">VM1G_11326</name>
</gene>
<accession>A0A194VMP5</accession>
<organism evidence="1 2">
    <name type="scientific">Cytospora mali</name>
    <name type="common">Apple Valsa canker fungus</name>
    <name type="synonym">Valsa mali</name>
    <dbReference type="NCBI Taxonomy" id="578113"/>
    <lineage>
        <taxon>Eukaryota</taxon>
        <taxon>Fungi</taxon>
        <taxon>Dikarya</taxon>
        <taxon>Ascomycota</taxon>
        <taxon>Pezizomycotina</taxon>
        <taxon>Sordariomycetes</taxon>
        <taxon>Sordariomycetidae</taxon>
        <taxon>Diaporthales</taxon>
        <taxon>Cytosporaceae</taxon>
        <taxon>Cytospora</taxon>
    </lineage>
</organism>